<sequence length="177" mass="19748">MSKIEELVDRIAQREQEVAQAQATAREAATAWAQDVHALYARIVEWLAPLTQPGYVQVDIRPEARVENVVGVEGSVPYEVEELRLTGKMSLVLEPPPLVPGSERFIEVYRDRSDLPIARLVRRQGGWLVQLREIASTPAPGTADEQPLDADVFGLLLERAMEPPAERVRPGMDDHAH</sequence>
<dbReference type="Proteomes" id="UP000243535">
    <property type="component" value="Unassembled WGS sequence"/>
</dbReference>
<dbReference type="RefSeq" id="WP_055434342.1">
    <property type="nucleotide sequence ID" value="NZ_CYHA01000007.1"/>
</dbReference>
<evidence type="ECO:0000313" key="2">
    <source>
        <dbReference type="EMBL" id="CUA85949.1"/>
    </source>
</evidence>
<keyword evidence="1" id="KW-0175">Coiled coil</keyword>
<dbReference type="STRING" id="375574.GCA_001418035_02308"/>
<protein>
    <submittedName>
        <fullName evidence="2">Uncharacterized protein</fullName>
    </submittedName>
</protein>
<dbReference type="AlphaFoldDB" id="A0A0K6H4N7"/>
<dbReference type="EMBL" id="CYHA01000007">
    <property type="protein sequence ID" value="CUA85949.1"/>
    <property type="molecule type" value="Genomic_DNA"/>
</dbReference>
<evidence type="ECO:0000256" key="1">
    <source>
        <dbReference type="SAM" id="Coils"/>
    </source>
</evidence>
<keyword evidence="3" id="KW-1185">Reference proteome</keyword>
<name>A0A0K6H4N7_9NEIS</name>
<accession>A0A0K6H4N7</accession>
<organism evidence="2 3">
    <name type="scientific">Gulbenkiania indica</name>
    <dbReference type="NCBI Taxonomy" id="375574"/>
    <lineage>
        <taxon>Bacteria</taxon>
        <taxon>Pseudomonadati</taxon>
        <taxon>Pseudomonadota</taxon>
        <taxon>Betaproteobacteria</taxon>
        <taxon>Neisseriales</taxon>
        <taxon>Chromobacteriaceae</taxon>
        <taxon>Gulbenkiania</taxon>
    </lineage>
</organism>
<feature type="coiled-coil region" evidence="1">
    <location>
        <begin position="4"/>
        <end position="31"/>
    </location>
</feature>
<gene>
    <name evidence="2" type="ORF">Ga0061063_2532</name>
</gene>
<reference evidence="3" key="1">
    <citation type="submission" date="2015-08" db="EMBL/GenBank/DDBJ databases">
        <authorList>
            <person name="Varghese N."/>
        </authorList>
    </citation>
    <scope>NUCLEOTIDE SEQUENCE [LARGE SCALE GENOMIC DNA]</scope>
    <source>
        <strain evidence="3">DSM 17901</strain>
    </source>
</reference>
<evidence type="ECO:0000313" key="3">
    <source>
        <dbReference type="Proteomes" id="UP000243535"/>
    </source>
</evidence>
<proteinExistence type="predicted"/>